<evidence type="ECO:0000256" key="5">
    <source>
        <dbReference type="ARBA" id="ARBA00023006"/>
    </source>
</evidence>
<dbReference type="STRING" id="3469.A0A4Y7IKG4"/>
<organism evidence="7 8">
    <name type="scientific">Papaver somniferum</name>
    <name type="common">Opium poppy</name>
    <dbReference type="NCBI Taxonomy" id="3469"/>
    <lineage>
        <taxon>Eukaryota</taxon>
        <taxon>Viridiplantae</taxon>
        <taxon>Streptophyta</taxon>
        <taxon>Embryophyta</taxon>
        <taxon>Tracheophyta</taxon>
        <taxon>Spermatophyta</taxon>
        <taxon>Magnoliopsida</taxon>
        <taxon>Ranunculales</taxon>
        <taxon>Papaveraceae</taxon>
        <taxon>Papaveroideae</taxon>
        <taxon>Papaver</taxon>
    </lineage>
</organism>
<proteinExistence type="inferred from homology"/>
<accession>A0A4Y7IKG4</accession>
<dbReference type="GO" id="GO:0000045">
    <property type="term" value="P:autophagosome assembly"/>
    <property type="evidence" value="ECO:0007669"/>
    <property type="project" value="TreeGrafter"/>
</dbReference>
<dbReference type="GO" id="GO:0000422">
    <property type="term" value="P:autophagy of mitochondrion"/>
    <property type="evidence" value="ECO:0007669"/>
    <property type="project" value="TreeGrafter"/>
</dbReference>
<evidence type="ECO:0000313" key="7">
    <source>
        <dbReference type="EMBL" id="RZC47949.1"/>
    </source>
</evidence>
<dbReference type="PANTHER" id="PTHR14957:SF1">
    <property type="entry name" value="UBIQUITIN-LIKE-CONJUGATING ENZYME ATG10"/>
    <property type="match status" value="1"/>
</dbReference>
<dbReference type="GO" id="GO:0061651">
    <property type="term" value="F:Atg12 conjugating enzyme activity"/>
    <property type="evidence" value="ECO:0007669"/>
    <property type="project" value="TreeGrafter"/>
</dbReference>
<dbReference type="AlphaFoldDB" id="A0A4Y7IKG4"/>
<evidence type="ECO:0000313" key="8">
    <source>
        <dbReference type="Proteomes" id="UP000316621"/>
    </source>
</evidence>
<dbReference type="Gramene" id="RZC47949">
    <property type="protein sequence ID" value="RZC47949"/>
    <property type="gene ID" value="C5167_040894"/>
</dbReference>
<dbReference type="OMA" id="DSKWTFI"/>
<evidence type="ECO:0000256" key="2">
    <source>
        <dbReference type="ARBA" id="ARBA00021099"/>
    </source>
</evidence>
<gene>
    <name evidence="7" type="ORF">C5167_040894</name>
</gene>
<evidence type="ECO:0000256" key="4">
    <source>
        <dbReference type="ARBA" id="ARBA00022786"/>
    </source>
</evidence>
<sequence length="297" mass="33935">MSATDTGSSRNALCLECDLSALSFSRSFRSMENLSRWDGTISSSEFRIAATTLSEKWKVINPEFPPWTWIDSPKPFWVTSSKVEGYLSLETYSYKFSSDNVDNTQAHRNLIDTLCGYRSSCQKEEPVDFENEEELVDSATLVLNDDDQEELHHYDFHIVYSNSYRVPVLYFRGYRSDGQILTLDEVERDLPANSLKVLRESKWTFITQEGRLSVRVSRSQALEHPLLNRPWYTLHPCGTSEWMKLLFLGGYSQAKDGSSSGSVMQQYLVSWLSVVGQAVGLNVPLEMISDFHRVCTI</sequence>
<dbReference type="GO" id="GO:0032446">
    <property type="term" value="P:protein modification by small protein conjugation"/>
    <property type="evidence" value="ECO:0007669"/>
    <property type="project" value="TreeGrafter"/>
</dbReference>
<keyword evidence="8" id="KW-1185">Reference proteome</keyword>
<dbReference type="Pfam" id="PF03987">
    <property type="entry name" value="Autophagy_act_C"/>
    <property type="match status" value="1"/>
</dbReference>
<keyword evidence="3" id="KW-0808">Transferase</keyword>
<evidence type="ECO:0000256" key="1">
    <source>
        <dbReference type="ARBA" id="ARBA00005696"/>
    </source>
</evidence>
<keyword evidence="5" id="KW-0072">Autophagy</keyword>
<name>A0A4Y7IKG4_PAPSO</name>
<protein>
    <recommendedName>
        <fullName evidence="2">Ubiquitin-like-conjugating enzyme ATG10</fullName>
    </recommendedName>
    <alternativeName>
        <fullName evidence="6">Autophagy-related protein 10</fullName>
    </alternativeName>
</protein>
<dbReference type="InterPro" id="IPR007135">
    <property type="entry name" value="Atg3/Atg10"/>
</dbReference>
<keyword evidence="4" id="KW-0833">Ubl conjugation pathway</keyword>
<dbReference type="PANTHER" id="PTHR14957">
    <property type="entry name" value="UBIQUITIN-LIKE-CONJUGATING ENZYME ATG10"/>
    <property type="match status" value="1"/>
</dbReference>
<dbReference type="Gene3D" id="3.30.1460.50">
    <property type="match status" value="1"/>
</dbReference>
<comment type="similarity">
    <text evidence="1">Belongs to the ATG10 family.</text>
</comment>
<reference evidence="7 8" key="1">
    <citation type="journal article" date="2018" name="Science">
        <title>The opium poppy genome and morphinan production.</title>
        <authorList>
            <person name="Guo L."/>
            <person name="Winzer T."/>
            <person name="Yang X."/>
            <person name="Li Y."/>
            <person name="Ning Z."/>
            <person name="He Z."/>
            <person name="Teodor R."/>
            <person name="Lu Y."/>
            <person name="Bowser T.A."/>
            <person name="Graham I.A."/>
            <person name="Ye K."/>
        </authorList>
    </citation>
    <scope>NUCLEOTIDE SEQUENCE [LARGE SCALE GENOMIC DNA]</scope>
    <source>
        <strain evidence="8">cv. HN1</strain>
        <tissue evidence="7">Leaves</tissue>
    </source>
</reference>
<dbReference type="EMBL" id="CM010715">
    <property type="protein sequence ID" value="RZC47949.1"/>
    <property type="molecule type" value="Genomic_DNA"/>
</dbReference>
<dbReference type="Proteomes" id="UP000316621">
    <property type="component" value="Chromosome 1"/>
</dbReference>
<evidence type="ECO:0000256" key="6">
    <source>
        <dbReference type="ARBA" id="ARBA00029833"/>
    </source>
</evidence>
<dbReference type="GO" id="GO:0005829">
    <property type="term" value="C:cytosol"/>
    <property type="evidence" value="ECO:0007669"/>
    <property type="project" value="TreeGrafter"/>
</dbReference>
<evidence type="ECO:0000256" key="3">
    <source>
        <dbReference type="ARBA" id="ARBA00022679"/>
    </source>
</evidence>